<feature type="transmembrane region" description="Helical" evidence="1">
    <location>
        <begin position="232"/>
        <end position="251"/>
    </location>
</feature>
<keyword evidence="1" id="KW-0472">Membrane</keyword>
<name>A0A2W2BCS3_9BACT</name>
<feature type="transmembrane region" description="Helical" evidence="1">
    <location>
        <begin position="263"/>
        <end position="283"/>
    </location>
</feature>
<evidence type="ECO:0000313" key="3">
    <source>
        <dbReference type="Proteomes" id="UP000248745"/>
    </source>
</evidence>
<keyword evidence="3" id="KW-1185">Reference proteome</keyword>
<feature type="transmembrane region" description="Helical" evidence="1">
    <location>
        <begin position="96"/>
        <end position="114"/>
    </location>
</feature>
<dbReference type="EMBL" id="QKTW01000010">
    <property type="protein sequence ID" value="PZF73667.1"/>
    <property type="molecule type" value="Genomic_DNA"/>
</dbReference>
<gene>
    <name evidence="2" type="ORF">DN068_06625</name>
</gene>
<feature type="transmembrane region" description="Helical" evidence="1">
    <location>
        <begin position="135"/>
        <end position="154"/>
    </location>
</feature>
<comment type="caution">
    <text evidence="2">The sequence shown here is derived from an EMBL/GenBank/DDBJ whole genome shotgun (WGS) entry which is preliminary data.</text>
</comment>
<accession>A0A2W2BCS3</accession>
<sequence length="289" mass="33126">MTNRWFKDAGIHPLIGYVLAMAAFVGISAYLFYKTPYAVYVYPLLALSLAGKLSELKRNDFLSQCFPKRKLNQLRITENVLAVLPFVFFLCYKQYFLFACVLPLFASLLAFARFRTTANITIPTPFAKKPFEFIVGFRNSFYLFLLTYAVSLIACFVGNFNLGLFALMISFGVCLFFYVKPEHEYFVWSYKLDGRQFLLRKIATALLHVSVIVLPIVLLLGCFFYHDIGMLLLFLAIGYAFLIYMIVAKYAAYPSEMSLMQTILLAVCIAMPLFLIVLIPYFFCVPQNI</sequence>
<organism evidence="2 3">
    <name type="scientific">Taibaiella soli</name>
    <dbReference type="NCBI Taxonomy" id="1649169"/>
    <lineage>
        <taxon>Bacteria</taxon>
        <taxon>Pseudomonadati</taxon>
        <taxon>Bacteroidota</taxon>
        <taxon>Chitinophagia</taxon>
        <taxon>Chitinophagales</taxon>
        <taxon>Chitinophagaceae</taxon>
        <taxon>Taibaiella</taxon>
    </lineage>
</organism>
<protein>
    <submittedName>
        <fullName evidence="2">ABC transporter permease</fullName>
    </submittedName>
</protein>
<feature type="transmembrane region" description="Helical" evidence="1">
    <location>
        <begin position="12"/>
        <end position="31"/>
    </location>
</feature>
<proteinExistence type="predicted"/>
<evidence type="ECO:0000313" key="2">
    <source>
        <dbReference type="EMBL" id="PZF73667.1"/>
    </source>
</evidence>
<evidence type="ECO:0000256" key="1">
    <source>
        <dbReference type="SAM" id="Phobius"/>
    </source>
</evidence>
<keyword evidence="1" id="KW-1133">Transmembrane helix</keyword>
<dbReference type="Proteomes" id="UP000248745">
    <property type="component" value="Unassembled WGS sequence"/>
</dbReference>
<feature type="transmembrane region" description="Helical" evidence="1">
    <location>
        <begin position="160"/>
        <end position="179"/>
    </location>
</feature>
<dbReference type="AlphaFoldDB" id="A0A2W2BCS3"/>
<keyword evidence="1" id="KW-0812">Transmembrane</keyword>
<feature type="transmembrane region" description="Helical" evidence="1">
    <location>
        <begin position="205"/>
        <end position="226"/>
    </location>
</feature>
<reference evidence="2 3" key="1">
    <citation type="submission" date="2018-06" db="EMBL/GenBank/DDBJ databases">
        <title>Mucibacter soli gen. nov., sp. nov., a new member of the family Chitinophagaceae producing mucin.</title>
        <authorList>
            <person name="Kim M.-K."/>
            <person name="Park S."/>
            <person name="Kim T.-S."/>
            <person name="Joung Y."/>
            <person name="Han J.-H."/>
            <person name="Kim S.B."/>
        </authorList>
    </citation>
    <scope>NUCLEOTIDE SEQUENCE [LARGE SCALE GENOMIC DNA]</scope>
    <source>
        <strain evidence="2 3">R1-15</strain>
    </source>
</reference>